<organism evidence="3 4">
    <name type="scientific">Streptantibioticus cattleyicolor (strain ATCC 35852 / DSM 46488 / JCM 4925 / NBRC 14057 / NRRL 8057)</name>
    <name type="common">Streptomyces cattleya</name>
    <dbReference type="NCBI Taxonomy" id="1003195"/>
    <lineage>
        <taxon>Bacteria</taxon>
        <taxon>Bacillati</taxon>
        <taxon>Actinomycetota</taxon>
        <taxon>Actinomycetes</taxon>
        <taxon>Kitasatosporales</taxon>
        <taxon>Streptomycetaceae</taxon>
        <taxon>Streptantibioticus</taxon>
    </lineage>
</organism>
<dbReference type="OrthoDB" id="3873198at2"/>
<dbReference type="HOGENOM" id="CLU_134468_0_0_11"/>
<dbReference type="KEGG" id="sct:SCAT_1370"/>
<keyword evidence="1" id="KW-0732">Signal</keyword>
<feature type="signal peptide" evidence="1">
    <location>
        <begin position="1"/>
        <end position="24"/>
    </location>
</feature>
<keyword evidence="4" id="KW-1185">Reference proteome</keyword>
<dbReference type="PATRIC" id="fig|1003195.11.peg.2953"/>
<evidence type="ECO:0000313" key="3">
    <source>
        <dbReference type="EMBL" id="AEW93742.1"/>
    </source>
</evidence>
<dbReference type="Pfam" id="PF19816">
    <property type="entry name" value="DUF6299"/>
    <property type="match status" value="1"/>
</dbReference>
<dbReference type="RefSeq" id="WP_014142128.1">
    <property type="nucleotide sequence ID" value="NC_016111.1"/>
</dbReference>
<feature type="domain" description="DUF6299" evidence="2">
    <location>
        <begin position="33"/>
        <end position="141"/>
    </location>
</feature>
<dbReference type="EMBL" id="CP003219">
    <property type="protein sequence ID" value="AEW93742.1"/>
    <property type="molecule type" value="Genomic_DNA"/>
</dbReference>
<dbReference type="AlphaFoldDB" id="F8K245"/>
<sequence>MRNPARLMCTALAGLALATLPVPAGGAEPGDTGRITVDPVGHVTPAGDVRLSGTYRCYGDGSEDPVFVSSTLKQHGANQSVGGTNARCDGRVHRWVNEEHQQWTAFTPGPSRVEAHILRLSERSGLPLPAFLASRERTVVLR</sequence>
<dbReference type="eggNOG" id="ENOG50346ZU">
    <property type="taxonomic scope" value="Bacteria"/>
</dbReference>
<dbReference type="InterPro" id="IPR046266">
    <property type="entry name" value="DUF6299"/>
</dbReference>
<name>F8K245_STREN</name>
<proteinExistence type="predicted"/>
<dbReference type="KEGG" id="scy:SCATT_13710"/>
<accession>F8K245</accession>
<evidence type="ECO:0000259" key="2">
    <source>
        <dbReference type="Pfam" id="PF19816"/>
    </source>
</evidence>
<feature type="chain" id="PRO_5038957594" description="DUF6299 domain-containing protein" evidence="1">
    <location>
        <begin position="25"/>
        <end position="142"/>
    </location>
</feature>
<evidence type="ECO:0000313" key="4">
    <source>
        <dbReference type="Proteomes" id="UP000007842"/>
    </source>
</evidence>
<accession>G8WW86</accession>
<dbReference type="Proteomes" id="UP000007842">
    <property type="component" value="Chromosome"/>
</dbReference>
<protein>
    <recommendedName>
        <fullName evidence="2">DUF6299 domain-containing protein</fullName>
    </recommendedName>
</protein>
<reference evidence="4" key="1">
    <citation type="submission" date="2011-12" db="EMBL/GenBank/DDBJ databases">
        <title>Complete genome sequence of Streptomyces cattleya strain DSM 46488.</title>
        <authorList>
            <person name="Ou H.-Y."/>
            <person name="Li P."/>
            <person name="Zhao C."/>
            <person name="O'Hagan D."/>
            <person name="Deng Z."/>
        </authorList>
    </citation>
    <scope>NUCLEOTIDE SEQUENCE [LARGE SCALE GENOMIC DNA]</scope>
    <source>
        <strain evidence="4">ATCC 35852 / DSM 46488 / JCM 4925 / NBRC 14057 / NRRL 8057</strain>
    </source>
</reference>
<gene>
    <name evidence="3" type="ordered locus">SCATT_13710</name>
</gene>
<evidence type="ECO:0000256" key="1">
    <source>
        <dbReference type="SAM" id="SignalP"/>
    </source>
</evidence>